<reference evidence="2" key="1">
    <citation type="submission" date="2018-05" db="EMBL/GenBank/DDBJ databases">
        <title>Complete Genome Sequence of Methylobacterium sp. 17SD2-17.</title>
        <authorList>
            <person name="Srinivasan S."/>
        </authorList>
    </citation>
    <scope>NUCLEOTIDE SEQUENCE [LARGE SCALE GENOMIC DNA]</scope>
    <source>
        <strain evidence="2">17SD2-17</strain>
    </source>
</reference>
<sequence length="123" mass="12899">MRSGSRKRSAWRAATAVIALYALVLQFVIAGLMPVAASGPDRILCLHASDIGAGEGEPAPIHRHADCCTAAQIVGAAELPRASATRADWPRRAVVRIAWTRATEALPRAPPGRIAHPRGPPAG</sequence>
<evidence type="ECO:0000313" key="2">
    <source>
        <dbReference type="Proteomes" id="UP000245926"/>
    </source>
</evidence>
<proteinExistence type="predicted"/>
<dbReference type="Proteomes" id="UP000245926">
    <property type="component" value="Chromosome"/>
</dbReference>
<evidence type="ECO:0000313" key="1">
    <source>
        <dbReference type="EMBL" id="AWN39890.1"/>
    </source>
</evidence>
<dbReference type="EMBL" id="CP029550">
    <property type="protein sequence ID" value="AWN39890.1"/>
    <property type="molecule type" value="Genomic_DNA"/>
</dbReference>
<protein>
    <recommendedName>
        <fullName evidence="3">DUF2946 domain-containing protein</fullName>
    </recommendedName>
</protein>
<accession>A0A2U8W2Z2</accession>
<gene>
    <name evidence="1" type="ORF">DK389_04240</name>
</gene>
<keyword evidence="2" id="KW-1185">Reference proteome</keyword>
<dbReference type="OrthoDB" id="8005700at2"/>
<organism evidence="1 2">
    <name type="scientific">Methylobacterium durans</name>
    <dbReference type="NCBI Taxonomy" id="2202825"/>
    <lineage>
        <taxon>Bacteria</taxon>
        <taxon>Pseudomonadati</taxon>
        <taxon>Pseudomonadota</taxon>
        <taxon>Alphaproteobacteria</taxon>
        <taxon>Hyphomicrobiales</taxon>
        <taxon>Methylobacteriaceae</taxon>
        <taxon>Methylobacterium</taxon>
    </lineage>
</organism>
<dbReference type="KEGG" id="mets:DK389_04240"/>
<name>A0A2U8W2Z2_9HYPH</name>
<evidence type="ECO:0008006" key="3">
    <source>
        <dbReference type="Google" id="ProtNLM"/>
    </source>
</evidence>
<dbReference type="AlphaFoldDB" id="A0A2U8W2Z2"/>